<feature type="region of interest" description="Disordered" evidence="1">
    <location>
        <begin position="200"/>
        <end position="245"/>
    </location>
</feature>
<accession>A0A9P5XKD3</accession>
<dbReference type="EMBL" id="MU151071">
    <property type="protein sequence ID" value="KAF9452473.1"/>
    <property type="molecule type" value="Genomic_DNA"/>
</dbReference>
<evidence type="ECO:0000313" key="3">
    <source>
        <dbReference type="Proteomes" id="UP000807342"/>
    </source>
</evidence>
<keyword evidence="3" id="KW-1185">Reference proteome</keyword>
<feature type="compositionally biased region" description="Basic residues" evidence="1">
    <location>
        <begin position="28"/>
        <end position="46"/>
    </location>
</feature>
<feature type="compositionally biased region" description="Basic and acidic residues" evidence="1">
    <location>
        <begin position="218"/>
        <end position="228"/>
    </location>
</feature>
<reference evidence="2" key="1">
    <citation type="submission" date="2020-11" db="EMBL/GenBank/DDBJ databases">
        <authorList>
            <consortium name="DOE Joint Genome Institute"/>
            <person name="Ahrendt S."/>
            <person name="Riley R."/>
            <person name="Andreopoulos W."/>
            <person name="Labutti K."/>
            <person name="Pangilinan J."/>
            <person name="Ruiz-Duenas F.J."/>
            <person name="Barrasa J.M."/>
            <person name="Sanchez-Garcia M."/>
            <person name="Camarero S."/>
            <person name="Miyauchi S."/>
            <person name="Serrano A."/>
            <person name="Linde D."/>
            <person name="Babiker R."/>
            <person name="Drula E."/>
            <person name="Ayuso-Fernandez I."/>
            <person name="Pacheco R."/>
            <person name="Padilla G."/>
            <person name="Ferreira P."/>
            <person name="Barriuso J."/>
            <person name="Kellner H."/>
            <person name="Castanera R."/>
            <person name="Alfaro M."/>
            <person name="Ramirez L."/>
            <person name="Pisabarro A.G."/>
            <person name="Kuo A."/>
            <person name="Tritt A."/>
            <person name="Lipzen A."/>
            <person name="He G."/>
            <person name="Yan M."/>
            <person name="Ng V."/>
            <person name="Cullen D."/>
            <person name="Martin F."/>
            <person name="Rosso M.-N."/>
            <person name="Henrissat B."/>
            <person name="Hibbett D."/>
            <person name="Martinez A.T."/>
            <person name="Grigoriev I.V."/>
        </authorList>
    </citation>
    <scope>NUCLEOTIDE SEQUENCE</scope>
    <source>
        <strain evidence="2">MF-IS2</strain>
    </source>
</reference>
<name>A0A9P5XKD3_9AGAR</name>
<protein>
    <submittedName>
        <fullName evidence="2">Uncharacterized protein</fullName>
    </submittedName>
</protein>
<organism evidence="2 3">
    <name type="scientific">Macrolepiota fuliginosa MF-IS2</name>
    <dbReference type="NCBI Taxonomy" id="1400762"/>
    <lineage>
        <taxon>Eukaryota</taxon>
        <taxon>Fungi</taxon>
        <taxon>Dikarya</taxon>
        <taxon>Basidiomycota</taxon>
        <taxon>Agaricomycotina</taxon>
        <taxon>Agaricomycetes</taxon>
        <taxon>Agaricomycetidae</taxon>
        <taxon>Agaricales</taxon>
        <taxon>Agaricineae</taxon>
        <taxon>Agaricaceae</taxon>
        <taxon>Macrolepiota</taxon>
    </lineage>
</organism>
<dbReference type="AlphaFoldDB" id="A0A9P5XKD3"/>
<evidence type="ECO:0000256" key="1">
    <source>
        <dbReference type="SAM" id="MobiDB-lite"/>
    </source>
</evidence>
<dbReference type="OrthoDB" id="3240950at2759"/>
<dbReference type="Proteomes" id="UP000807342">
    <property type="component" value="Unassembled WGS sequence"/>
</dbReference>
<proteinExistence type="predicted"/>
<sequence>MPGYEDEPPVVYPETFPPPEHNGGQHNQSHHHSSHRHHRHHRHHHPSPQQYDYDTSYAAPPMRGHGYGHNAWGPSRSRSRSRSGPHTPIPSVYREPDSMELDDSYADPLARDDYPHMSGGVGGSKRSGHGPDGLDSFGHAQSQARIGWLPDGAEQQQMGEEPVNMNDPEATLVGNAEPQIIPGPFESNNPLQTNMYHTREPGYDPNMKHGRRSLAQDNMRDDRHRDPGAPRGSHGIPSDPRKKTYMYKDYHYSETIEPRMFERHPTHSEPDSEPEEYRYIVPTGVHVVFKDHDGNEITRYVFWWNG</sequence>
<feature type="region of interest" description="Disordered" evidence="1">
    <location>
        <begin position="1"/>
        <end position="170"/>
    </location>
</feature>
<comment type="caution">
    <text evidence="2">The sequence shown here is derived from an EMBL/GenBank/DDBJ whole genome shotgun (WGS) entry which is preliminary data.</text>
</comment>
<gene>
    <name evidence="2" type="ORF">P691DRAFT_221780</name>
</gene>
<evidence type="ECO:0000313" key="2">
    <source>
        <dbReference type="EMBL" id="KAF9452473.1"/>
    </source>
</evidence>